<gene>
    <name evidence="6" type="ORF">ACFSC0_02200</name>
</gene>
<evidence type="ECO:0000313" key="7">
    <source>
        <dbReference type="Proteomes" id="UP001597237"/>
    </source>
</evidence>
<evidence type="ECO:0000256" key="1">
    <source>
        <dbReference type="ARBA" id="ARBA00001971"/>
    </source>
</evidence>
<dbReference type="PANTHER" id="PTHR24305">
    <property type="entry name" value="CYTOCHROME P450"/>
    <property type="match status" value="1"/>
</dbReference>
<dbReference type="Pfam" id="PF00067">
    <property type="entry name" value="p450"/>
    <property type="match status" value="1"/>
</dbReference>
<dbReference type="InterPro" id="IPR001128">
    <property type="entry name" value="Cyt_P450"/>
</dbReference>
<keyword evidence="5" id="KW-0349">Heme</keyword>
<evidence type="ECO:0000313" key="6">
    <source>
        <dbReference type="EMBL" id="MFD1782191.1"/>
    </source>
</evidence>
<dbReference type="SUPFAM" id="SSF48264">
    <property type="entry name" value="Cytochrome P450"/>
    <property type="match status" value="1"/>
</dbReference>
<comment type="caution">
    <text evidence="6">The sequence shown here is derived from an EMBL/GenBank/DDBJ whole genome shotgun (WGS) entry which is preliminary data.</text>
</comment>
<evidence type="ECO:0000256" key="5">
    <source>
        <dbReference type="RuleBase" id="RU000461"/>
    </source>
</evidence>
<keyword evidence="5" id="KW-0560">Oxidoreductase</keyword>
<dbReference type="InterPro" id="IPR002403">
    <property type="entry name" value="Cyt_P450_E_grp-IV"/>
</dbReference>
<evidence type="ECO:0000256" key="4">
    <source>
        <dbReference type="ARBA" id="ARBA00023004"/>
    </source>
</evidence>
<dbReference type="PRINTS" id="PR00385">
    <property type="entry name" value="P450"/>
</dbReference>
<dbReference type="RefSeq" id="WP_377280982.1">
    <property type="nucleotide sequence ID" value="NZ_JBHRSI010000003.1"/>
</dbReference>
<protein>
    <submittedName>
        <fullName evidence="6">Cytochrome P450</fullName>
    </submittedName>
</protein>
<comment type="similarity">
    <text evidence="2 5">Belongs to the cytochrome P450 family.</text>
</comment>
<dbReference type="Proteomes" id="UP001597237">
    <property type="component" value="Unassembled WGS sequence"/>
</dbReference>
<dbReference type="InterPro" id="IPR036396">
    <property type="entry name" value="Cyt_P450_sf"/>
</dbReference>
<dbReference type="InterPro" id="IPR017972">
    <property type="entry name" value="Cyt_P450_CS"/>
</dbReference>
<proteinExistence type="inferred from homology"/>
<dbReference type="EMBL" id="JBHUEY010000001">
    <property type="protein sequence ID" value="MFD1782191.1"/>
    <property type="molecule type" value="Genomic_DNA"/>
</dbReference>
<sequence>MNKPVVVERFRPACPPRPKAPPSYWSAMFGAQSRNPINGWPRASFEISHDSRRLPGFTYHTVNDPELIQQVLLDKQPSFGKPALMKRLAGRYMGGSVFMEEGEAWRGQRRLMAPTFTPVAVSAFHPIFVDAAQRTADRWAGEAPGVLDVDAEAVRTTFDVISRALFSAEHGLGTDEAAEHVENLLASVLRPGAILGGLGWLDQTRRTRKGRAAEAFLISRLSAFIAARQADPDPPADFMTQILRAFAADHPPEAAARMALSNAVVFLVAGHETTAHALAWTLYLLANDRQAQAWAAEEARDALSGAATPAETLERLIYLRMVLEEALRLYPPAPRLEREAVCDEELGDLRIRKGDWVGVWPWLVHRHKALWRDPDLFDPENFSPEAKEGRHRFQYIPFGAGPRICIGAQFAMAEALLALAHWLARYEFDPVPGHKVELFSDMTLKPIGGMPLRVYERFG</sequence>
<dbReference type="InterPro" id="IPR050121">
    <property type="entry name" value="Cytochrome_P450_monoxygenase"/>
</dbReference>
<keyword evidence="5" id="KW-0503">Monooxygenase</keyword>
<evidence type="ECO:0000256" key="2">
    <source>
        <dbReference type="ARBA" id="ARBA00010617"/>
    </source>
</evidence>
<dbReference type="Gene3D" id="1.10.630.10">
    <property type="entry name" value="Cytochrome P450"/>
    <property type="match status" value="1"/>
</dbReference>
<dbReference type="PROSITE" id="PS00086">
    <property type="entry name" value="CYTOCHROME_P450"/>
    <property type="match status" value="1"/>
</dbReference>
<organism evidence="6 7">
    <name type="scientific">Phenylobacterium terrae</name>
    <dbReference type="NCBI Taxonomy" id="2665495"/>
    <lineage>
        <taxon>Bacteria</taxon>
        <taxon>Pseudomonadati</taxon>
        <taxon>Pseudomonadota</taxon>
        <taxon>Alphaproteobacteria</taxon>
        <taxon>Caulobacterales</taxon>
        <taxon>Caulobacteraceae</taxon>
        <taxon>Phenylobacterium</taxon>
    </lineage>
</organism>
<reference evidence="7" key="1">
    <citation type="journal article" date="2019" name="Int. J. Syst. Evol. Microbiol.">
        <title>The Global Catalogue of Microorganisms (GCM) 10K type strain sequencing project: providing services to taxonomists for standard genome sequencing and annotation.</title>
        <authorList>
            <consortium name="The Broad Institute Genomics Platform"/>
            <consortium name="The Broad Institute Genome Sequencing Center for Infectious Disease"/>
            <person name="Wu L."/>
            <person name="Ma J."/>
        </authorList>
    </citation>
    <scope>NUCLEOTIDE SEQUENCE [LARGE SCALE GENOMIC DNA]</scope>
    <source>
        <strain evidence="7">DFY28</strain>
    </source>
</reference>
<keyword evidence="4 5" id="KW-0408">Iron</keyword>
<comment type="cofactor">
    <cofactor evidence="1">
        <name>heme</name>
        <dbReference type="ChEBI" id="CHEBI:30413"/>
    </cofactor>
</comment>
<dbReference type="PANTHER" id="PTHR24305:SF166">
    <property type="entry name" value="CYTOCHROME P450 12A4, MITOCHONDRIAL-RELATED"/>
    <property type="match status" value="1"/>
</dbReference>
<accession>A0ABW4MWP9</accession>
<dbReference type="PRINTS" id="PR00465">
    <property type="entry name" value="EP450IV"/>
</dbReference>
<keyword evidence="3 5" id="KW-0479">Metal-binding</keyword>
<keyword evidence="7" id="KW-1185">Reference proteome</keyword>
<name>A0ABW4MWP9_9CAUL</name>
<evidence type="ECO:0000256" key="3">
    <source>
        <dbReference type="ARBA" id="ARBA00022723"/>
    </source>
</evidence>